<dbReference type="InterPro" id="IPR036456">
    <property type="entry name" value="PNPase_PH_RNA-bd_sf"/>
</dbReference>
<keyword evidence="11" id="KW-0460">Magnesium</keyword>
<keyword evidence="12 14" id="KW-0694">RNA-binding</keyword>
<evidence type="ECO:0000256" key="15">
    <source>
        <dbReference type="SAM" id="MobiDB-lite"/>
    </source>
</evidence>
<evidence type="ECO:0000256" key="3">
    <source>
        <dbReference type="ARBA" id="ARBA00022490"/>
    </source>
</evidence>
<evidence type="ECO:0000256" key="14">
    <source>
        <dbReference type="PROSITE-ProRule" id="PRU00117"/>
    </source>
</evidence>
<gene>
    <name evidence="17" type="ORF">LUZ63_020821</name>
</gene>
<dbReference type="GO" id="GO:0005829">
    <property type="term" value="C:cytosol"/>
    <property type="evidence" value="ECO:0007669"/>
    <property type="project" value="UniProtKB-ARBA"/>
</dbReference>
<dbReference type="PANTHER" id="PTHR11252:SF0">
    <property type="entry name" value="POLYRIBONUCLEOTIDE NUCLEOTIDYLTRANSFERASE 1, MITOCHONDRIAL"/>
    <property type="match status" value="1"/>
</dbReference>
<dbReference type="AlphaFoldDB" id="A0A9P9Z7V4"/>
<dbReference type="PROSITE" id="PS50126">
    <property type="entry name" value="S1"/>
    <property type="match status" value="1"/>
</dbReference>
<dbReference type="FunFam" id="3.30.1370.10:FF:000001">
    <property type="entry name" value="Polyribonucleotide nucleotidyltransferase"/>
    <property type="match status" value="1"/>
</dbReference>
<dbReference type="FunFam" id="3.30.230.70:FF:000002">
    <property type="entry name" value="Polyribonucleotide nucleotidyltransferase"/>
    <property type="match status" value="1"/>
</dbReference>
<dbReference type="Pfam" id="PF03726">
    <property type="entry name" value="PNPase"/>
    <property type="match status" value="1"/>
</dbReference>
<dbReference type="HAMAP" id="MF_01595">
    <property type="entry name" value="PNPase"/>
    <property type="match status" value="1"/>
</dbReference>
<evidence type="ECO:0000256" key="4">
    <source>
        <dbReference type="ARBA" id="ARBA00022552"/>
    </source>
</evidence>
<dbReference type="Proteomes" id="UP001151287">
    <property type="component" value="Unassembled WGS sequence"/>
</dbReference>
<evidence type="ECO:0000256" key="6">
    <source>
        <dbReference type="ARBA" id="ARBA00022694"/>
    </source>
</evidence>
<dbReference type="InterPro" id="IPR027408">
    <property type="entry name" value="PNPase/RNase_PH_dom_sf"/>
</dbReference>
<dbReference type="GO" id="GO:0006402">
    <property type="term" value="P:mRNA catabolic process"/>
    <property type="evidence" value="ECO:0007669"/>
    <property type="project" value="InterPro"/>
</dbReference>
<keyword evidence="4" id="KW-0698">rRNA processing</keyword>
<organism evidence="17 18">
    <name type="scientific">Rhynchospora breviuscula</name>
    <dbReference type="NCBI Taxonomy" id="2022672"/>
    <lineage>
        <taxon>Eukaryota</taxon>
        <taxon>Viridiplantae</taxon>
        <taxon>Streptophyta</taxon>
        <taxon>Embryophyta</taxon>
        <taxon>Tracheophyta</taxon>
        <taxon>Spermatophyta</taxon>
        <taxon>Magnoliopsida</taxon>
        <taxon>Liliopsida</taxon>
        <taxon>Poales</taxon>
        <taxon>Cyperaceae</taxon>
        <taxon>Cyperoideae</taxon>
        <taxon>Rhynchosporeae</taxon>
        <taxon>Rhynchospora</taxon>
    </lineage>
</organism>
<evidence type="ECO:0000256" key="9">
    <source>
        <dbReference type="ARBA" id="ARBA00022723"/>
    </source>
</evidence>
<keyword evidence="9" id="KW-0479">Metal-binding</keyword>
<dbReference type="PIRSF" id="PIRSF005499">
    <property type="entry name" value="PNPase"/>
    <property type="match status" value="1"/>
</dbReference>
<comment type="caution">
    <text evidence="17">The sequence shown here is derived from an EMBL/GenBank/DDBJ whole genome shotgun (WGS) entry which is preliminary data.</text>
</comment>
<dbReference type="EMBL" id="JAMQYH010000063">
    <property type="protein sequence ID" value="KAJ1683954.1"/>
    <property type="molecule type" value="Genomic_DNA"/>
</dbReference>
<keyword evidence="6" id="KW-0819">tRNA processing</keyword>
<dbReference type="SUPFAM" id="SSF55666">
    <property type="entry name" value="Ribonuclease PH domain 2-like"/>
    <property type="match status" value="2"/>
</dbReference>
<dbReference type="InterPro" id="IPR012162">
    <property type="entry name" value="PNPase"/>
</dbReference>
<evidence type="ECO:0000256" key="11">
    <source>
        <dbReference type="ARBA" id="ARBA00022842"/>
    </source>
</evidence>
<keyword evidence="10" id="KW-0378">Hydrolase</keyword>
<reference evidence="17" key="1">
    <citation type="journal article" date="2022" name="Cell">
        <title>Repeat-based holocentromeres influence genome architecture and karyotype evolution.</title>
        <authorList>
            <person name="Hofstatter P.G."/>
            <person name="Thangavel G."/>
            <person name="Lux T."/>
            <person name="Neumann P."/>
            <person name="Vondrak T."/>
            <person name="Novak P."/>
            <person name="Zhang M."/>
            <person name="Costa L."/>
            <person name="Castellani M."/>
            <person name="Scott A."/>
            <person name="Toegelov H."/>
            <person name="Fuchs J."/>
            <person name="Mata-Sucre Y."/>
            <person name="Dias Y."/>
            <person name="Vanzela A.L.L."/>
            <person name="Huettel B."/>
            <person name="Almeida C.C.S."/>
            <person name="Simkova H."/>
            <person name="Souza G."/>
            <person name="Pedrosa-Harand A."/>
            <person name="Macas J."/>
            <person name="Mayer K.F.X."/>
            <person name="Houben A."/>
            <person name="Marques A."/>
        </authorList>
    </citation>
    <scope>NUCLEOTIDE SEQUENCE</scope>
    <source>
        <strain evidence="17">RhyBre1mFocal</strain>
    </source>
</reference>
<dbReference type="InterPro" id="IPR014069">
    <property type="entry name" value="GPSI/PNP"/>
</dbReference>
<dbReference type="InterPro" id="IPR015848">
    <property type="entry name" value="PNPase_PH_RNA-bd_bac/org-type"/>
</dbReference>
<keyword evidence="10" id="KW-0269">Exonuclease</keyword>
<keyword evidence="8" id="KW-0540">Nuclease</keyword>
<dbReference type="PANTHER" id="PTHR11252">
    <property type="entry name" value="POLYRIBONUCLEOTIDE NUCLEOTIDYLTRANSFERASE"/>
    <property type="match status" value="1"/>
</dbReference>
<dbReference type="GO" id="GO:0003723">
    <property type="term" value="F:RNA binding"/>
    <property type="evidence" value="ECO:0007669"/>
    <property type="project" value="UniProtKB-UniRule"/>
</dbReference>
<dbReference type="FunFam" id="3.30.230.70:FF:000001">
    <property type="entry name" value="Polyribonucleotide nucleotidyltransferase"/>
    <property type="match status" value="1"/>
</dbReference>
<dbReference type="InterPro" id="IPR001247">
    <property type="entry name" value="ExoRNase_PH_dom1"/>
</dbReference>
<dbReference type="PROSITE" id="PS50084">
    <property type="entry name" value="KH_TYPE_1"/>
    <property type="match status" value="1"/>
</dbReference>
<dbReference type="FunFam" id="2.40.50.140:FF:000069">
    <property type="entry name" value="Polyribonucleotide nucleotidyltransferase"/>
    <property type="match status" value="1"/>
</dbReference>
<evidence type="ECO:0000256" key="13">
    <source>
        <dbReference type="ARBA" id="ARBA00031451"/>
    </source>
</evidence>
<accession>A0A9P9Z7V4</accession>
<feature type="compositionally biased region" description="Low complexity" evidence="15">
    <location>
        <begin position="763"/>
        <end position="776"/>
    </location>
</feature>
<dbReference type="InterPro" id="IPR036345">
    <property type="entry name" value="ExoRNase_PH_dom2_sf"/>
</dbReference>
<evidence type="ECO:0000256" key="5">
    <source>
        <dbReference type="ARBA" id="ARBA00022679"/>
    </source>
</evidence>
<dbReference type="SUPFAM" id="SSF46915">
    <property type="entry name" value="Polynucleotide phosphorylase/guanosine pentaphosphate synthase (PNPase/GPSI), domain 3"/>
    <property type="match status" value="1"/>
</dbReference>
<dbReference type="InterPro" id="IPR004088">
    <property type="entry name" value="KH_dom_type_1"/>
</dbReference>
<dbReference type="NCBIfam" id="NF008805">
    <property type="entry name" value="PRK11824.1"/>
    <property type="match status" value="1"/>
</dbReference>
<dbReference type="CDD" id="cd02393">
    <property type="entry name" value="KH-I_PNPase"/>
    <property type="match status" value="1"/>
</dbReference>
<evidence type="ECO:0000256" key="1">
    <source>
        <dbReference type="ARBA" id="ARBA00007404"/>
    </source>
</evidence>
<dbReference type="InterPro" id="IPR012340">
    <property type="entry name" value="NA-bd_OB-fold"/>
</dbReference>
<dbReference type="GO" id="GO:0000175">
    <property type="term" value="F:3'-5'-RNA exonuclease activity"/>
    <property type="evidence" value="ECO:0007669"/>
    <property type="project" value="UniProtKB-ARBA"/>
</dbReference>
<dbReference type="EC" id="2.7.7.8" evidence="2"/>
<dbReference type="GO" id="GO:0006364">
    <property type="term" value="P:rRNA processing"/>
    <property type="evidence" value="ECO:0007669"/>
    <property type="project" value="UniProtKB-KW"/>
</dbReference>
<dbReference type="Gene3D" id="3.30.1370.10">
    <property type="entry name" value="K Homology domain, type 1"/>
    <property type="match status" value="1"/>
</dbReference>
<dbReference type="GO" id="GO:0004654">
    <property type="term" value="F:polyribonucleotide nucleotidyltransferase activity"/>
    <property type="evidence" value="ECO:0007669"/>
    <property type="project" value="UniProtKB-EC"/>
</dbReference>
<dbReference type="InterPro" id="IPR036612">
    <property type="entry name" value="KH_dom_type_1_sf"/>
</dbReference>
<name>A0A9P9Z7V4_9POAL</name>
<evidence type="ECO:0000313" key="17">
    <source>
        <dbReference type="EMBL" id="KAJ1683954.1"/>
    </source>
</evidence>
<dbReference type="InterPro" id="IPR003029">
    <property type="entry name" value="S1_domain"/>
</dbReference>
<evidence type="ECO:0000256" key="2">
    <source>
        <dbReference type="ARBA" id="ARBA00012416"/>
    </source>
</evidence>
<dbReference type="CDD" id="cd11364">
    <property type="entry name" value="RNase_PH_PNPase_2"/>
    <property type="match status" value="1"/>
</dbReference>
<evidence type="ECO:0000256" key="12">
    <source>
        <dbReference type="ARBA" id="ARBA00022884"/>
    </source>
</evidence>
<dbReference type="SUPFAM" id="SSF54791">
    <property type="entry name" value="Eukaryotic type KH-domain (KH-domain type I)"/>
    <property type="match status" value="1"/>
</dbReference>
<evidence type="ECO:0000256" key="10">
    <source>
        <dbReference type="ARBA" id="ARBA00022839"/>
    </source>
</evidence>
<dbReference type="Pfam" id="PF00575">
    <property type="entry name" value="S1"/>
    <property type="match status" value="1"/>
</dbReference>
<dbReference type="SMART" id="SM00316">
    <property type="entry name" value="S1"/>
    <property type="match status" value="1"/>
</dbReference>
<protein>
    <recommendedName>
        <fullName evidence="2">polyribonucleotide nucleotidyltransferase</fullName>
        <ecNumber evidence="2">2.7.7.8</ecNumber>
    </recommendedName>
    <alternativeName>
        <fullName evidence="13">Polynucleotide phosphorylase 1</fullName>
    </alternativeName>
</protein>
<dbReference type="InterPro" id="IPR020568">
    <property type="entry name" value="Ribosomal_Su5_D2-typ_SF"/>
</dbReference>
<keyword evidence="18" id="KW-1185">Reference proteome</keyword>
<sequence length="776" mass="82616">MRSPVTRTREHKKRRRDLLEGPEITAAEAVLDNGRFGTRTVRFETGRLAQQAQGAVAAYLDEETMLLSATSAGKHPREGFDFFPLTVDVEERSYAAGKIPGSFFRREGRPSTEAILVCRLIDRPLRPSFVDGLRNEVQIVVTVLSIAPGEFYDALAINAASLSTQISGLPFSGPIAGVRLALIPGHGEHADQWIAFPTVSQLEEAVFDLIVAGRVLPDGDVAIMMVEAEATEGSWNLIKGGAVKPNEQVVAEGLEAAKPFIKELVAAQNVVASTAAKEIQPYPVFPPYSQEVYDFVAGRAYDRLVPVYQIADKQERQNADDAVKDDVKAQLIAAVEAGELPAGAPLEFSAAYKSVTKLIVRGRILTEGVRIDGRGLADIRPLDAEVQVIPRVHGSAIFQRGETQILGVTTLNMLKMEQQIDSLSPITSKRYMHHYNFPPYSTGETGRVGSPKRREIGHGFLAERALVPVLPSREEFPYAIRQVSEALGSNGSTSMGSVCASTLSLLNAGVPLRAPVAGIAMGLVSDQVDGQTRYAALTDILGAEDALGDMDFKVAGTSEFVTAIQLDTKLDGIPSSVLAAALTQAKEARLTILGVLNAAIDGPDEMAPTAPRVISVQIPVDKIGELIGPKGKTINAIQDETGAQISIEEDGTVYIGATDGPAAEAARAQVNAIANPTNPEVGEQFLGTVVKIAAFGAFVSLLPGKDGLLHISEVRKLAGGKRVENVDDVLGVGQKLLVKITKIDDRGKLSLEPVLDDADTEGRAAASEGPEAPAEG</sequence>
<keyword evidence="5" id="KW-0808">Transferase</keyword>
<evidence type="ECO:0000256" key="8">
    <source>
        <dbReference type="ARBA" id="ARBA00022722"/>
    </source>
</evidence>
<dbReference type="CDD" id="cd04472">
    <property type="entry name" value="S1_PNPase"/>
    <property type="match status" value="1"/>
</dbReference>
<evidence type="ECO:0000313" key="18">
    <source>
        <dbReference type="Proteomes" id="UP001151287"/>
    </source>
</evidence>
<feature type="domain" description="S1 motif" evidence="16">
    <location>
        <begin position="682"/>
        <end position="754"/>
    </location>
</feature>
<dbReference type="Pfam" id="PF01138">
    <property type="entry name" value="RNase_PH"/>
    <property type="match status" value="2"/>
</dbReference>
<dbReference type="NCBIfam" id="TIGR02696">
    <property type="entry name" value="pppGpp_PNP"/>
    <property type="match status" value="1"/>
</dbReference>
<dbReference type="GO" id="GO:0008033">
    <property type="term" value="P:tRNA processing"/>
    <property type="evidence" value="ECO:0007669"/>
    <property type="project" value="UniProtKB-KW"/>
</dbReference>
<dbReference type="SUPFAM" id="SSF54211">
    <property type="entry name" value="Ribosomal protein S5 domain 2-like"/>
    <property type="match status" value="2"/>
</dbReference>
<dbReference type="Gene3D" id="3.30.230.70">
    <property type="entry name" value="GHMP Kinase, N-terminal domain"/>
    <property type="match status" value="2"/>
</dbReference>
<feature type="region of interest" description="Disordered" evidence="15">
    <location>
        <begin position="753"/>
        <end position="776"/>
    </location>
</feature>
<keyword evidence="7" id="KW-0548">Nucleotidyltransferase</keyword>
<evidence type="ECO:0000259" key="16">
    <source>
        <dbReference type="PROSITE" id="PS50126"/>
    </source>
</evidence>
<evidence type="ECO:0000256" key="7">
    <source>
        <dbReference type="ARBA" id="ARBA00022695"/>
    </source>
</evidence>
<dbReference type="Pfam" id="PF00013">
    <property type="entry name" value="KH_1"/>
    <property type="match status" value="1"/>
</dbReference>
<dbReference type="NCBIfam" id="TIGR03591">
    <property type="entry name" value="polynuc_phos"/>
    <property type="match status" value="1"/>
</dbReference>
<dbReference type="Gene3D" id="2.40.50.140">
    <property type="entry name" value="Nucleic acid-binding proteins"/>
    <property type="match status" value="1"/>
</dbReference>
<dbReference type="OrthoDB" id="437922at2759"/>
<keyword evidence="3" id="KW-0963">Cytoplasm</keyword>
<dbReference type="SMART" id="SM00322">
    <property type="entry name" value="KH"/>
    <property type="match status" value="1"/>
</dbReference>
<dbReference type="InterPro" id="IPR004087">
    <property type="entry name" value="KH_dom"/>
</dbReference>
<proteinExistence type="inferred from homology"/>
<comment type="similarity">
    <text evidence="1">Belongs to the polyribonucleotide nucleotidyltransferase family.</text>
</comment>
<dbReference type="GO" id="GO:0046872">
    <property type="term" value="F:metal ion binding"/>
    <property type="evidence" value="ECO:0007669"/>
    <property type="project" value="UniProtKB-KW"/>
</dbReference>